<proteinExistence type="predicted"/>
<sequence>MIAVRTFVSQNQIVIRSAGKKPEFEQWTAKNREMGMIWHPGYIVLDPLVEGSFNAFFLIKEADTIHIDQNSQRSALIPFEITDLNECCISTVSEIIFLTRNVTVDLEREKKRSRFYPVNTASDFVLEEGTYVLHFQVCIGWSAEFDSDTEEVYYRFDFIKEANPEFKVLIDDDYGWNSSTSLIKE</sequence>
<dbReference type="AlphaFoldDB" id="A0A7X0MIR6"/>
<gene>
    <name evidence="1" type="ORF">HDF25_000845</name>
</gene>
<evidence type="ECO:0000313" key="2">
    <source>
        <dbReference type="Proteomes" id="UP000521017"/>
    </source>
</evidence>
<dbReference type="RefSeq" id="WP_184623078.1">
    <property type="nucleotide sequence ID" value="NZ_JACHCC010000002.1"/>
</dbReference>
<evidence type="ECO:0008006" key="3">
    <source>
        <dbReference type="Google" id="ProtNLM"/>
    </source>
</evidence>
<protein>
    <recommendedName>
        <fullName evidence="3">Competence protein J (ComJ)</fullName>
    </recommendedName>
</protein>
<dbReference type="Pfam" id="PF11033">
    <property type="entry name" value="ComJ"/>
    <property type="match status" value="1"/>
</dbReference>
<comment type="caution">
    <text evidence="1">The sequence shown here is derived from an EMBL/GenBank/DDBJ whole genome shotgun (WGS) entry which is preliminary data.</text>
</comment>
<accession>A0A7X0MIR6</accession>
<dbReference type="Proteomes" id="UP000521017">
    <property type="component" value="Unassembled WGS sequence"/>
</dbReference>
<dbReference type="Gene3D" id="2.60.34.30">
    <property type="entry name" value="Competence, DNA-entry nuclease inhibitor, ComJ"/>
    <property type="match status" value="1"/>
</dbReference>
<reference evidence="1 2" key="1">
    <citation type="submission" date="2020-08" db="EMBL/GenBank/DDBJ databases">
        <title>Genomic Encyclopedia of Type Strains, Phase IV (KMG-V): Genome sequencing to study the core and pangenomes of soil and plant-associated prokaryotes.</title>
        <authorList>
            <person name="Whitman W."/>
        </authorList>
    </citation>
    <scope>NUCLEOTIDE SEQUENCE [LARGE SCALE GENOMIC DNA]</scope>
    <source>
        <strain evidence="1 2">M2T3</strain>
    </source>
</reference>
<dbReference type="InterPro" id="IPR038691">
    <property type="entry name" value="ComJ_sf"/>
</dbReference>
<dbReference type="InterPro" id="IPR020354">
    <property type="entry name" value="Competence_nuclease_inhibitor"/>
</dbReference>
<name>A0A7X0MIR6_9SPHI</name>
<evidence type="ECO:0000313" key="1">
    <source>
        <dbReference type="EMBL" id="MBB6498708.1"/>
    </source>
</evidence>
<organism evidence="1 2">
    <name type="scientific">Pedobacter cryoconitis</name>
    <dbReference type="NCBI Taxonomy" id="188932"/>
    <lineage>
        <taxon>Bacteria</taxon>
        <taxon>Pseudomonadati</taxon>
        <taxon>Bacteroidota</taxon>
        <taxon>Sphingobacteriia</taxon>
        <taxon>Sphingobacteriales</taxon>
        <taxon>Sphingobacteriaceae</taxon>
        <taxon>Pedobacter</taxon>
    </lineage>
</organism>
<dbReference type="EMBL" id="JACHCC010000002">
    <property type="protein sequence ID" value="MBB6498708.1"/>
    <property type="molecule type" value="Genomic_DNA"/>
</dbReference>